<organism evidence="7 8">
    <name type="scientific">Periconia digitata</name>
    <dbReference type="NCBI Taxonomy" id="1303443"/>
    <lineage>
        <taxon>Eukaryota</taxon>
        <taxon>Fungi</taxon>
        <taxon>Dikarya</taxon>
        <taxon>Ascomycota</taxon>
        <taxon>Pezizomycotina</taxon>
        <taxon>Dothideomycetes</taxon>
        <taxon>Pleosporomycetidae</taxon>
        <taxon>Pleosporales</taxon>
        <taxon>Massarineae</taxon>
        <taxon>Periconiaceae</taxon>
        <taxon>Periconia</taxon>
    </lineage>
</organism>
<evidence type="ECO:0000256" key="1">
    <source>
        <dbReference type="ARBA" id="ARBA00004167"/>
    </source>
</evidence>
<reference evidence="7" key="1">
    <citation type="submission" date="2023-01" db="EMBL/GenBank/DDBJ databases">
        <authorList>
            <person name="Van Ghelder C."/>
            <person name="Rancurel C."/>
        </authorList>
    </citation>
    <scope>NUCLEOTIDE SEQUENCE</scope>
    <source>
        <strain evidence="7">CNCM I-4278</strain>
    </source>
</reference>
<protein>
    <recommendedName>
        <fullName evidence="6">LicD/FKTN/FKRP nucleotidyltransferase domain-containing protein</fullName>
    </recommendedName>
</protein>
<dbReference type="Pfam" id="PF04991">
    <property type="entry name" value="LicD"/>
    <property type="match status" value="1"/>
</dbReference>
<feature type="domain" description="LicD/FKTN/FKRP nucleotidyltransferase" evidence="6">
    <location>
        <begin position="109"/>
        <end position="224"/>
    </location>
</feature>
<sequence>MHRYINMLLFLALMAGVTIVAYPSKSLLHSSETVLKDDQNLPEDIAFLQGLIQIDKGRTGDPPEKYFHESYFNSHYDGRFAKSELPSQTRIPHLRALIRSYLTTMHELGAETWIMHGSLLGWWWNRRIMPWDDDLDVQVSEAAIEFLASYHNMTIHSFAAGDLTINPDDETLMQGRKRYLLEVNPHYVNPSTDDRENVIDARWIDTDTGLFIDITAVRVDKATEAEKGKSGEFRFKGATYRHSDPPQRLYCKDEHSFLSTQIFPLRLSVFEGVPVHVPFSYQELLVEEYGQEALVQKEFWEERHYFDQAKGEWIPMSKEMLKNREKEGEWGRLDKSSGLSEELKEWKAQIKDEDSGSEDSGGFRQVEIVLPASK</sequence>
<dbReference type="OrthoDB" id="444255at2759"/>
<name>A0A9W4UE23_9PLEO</name>
<dbReference type="AlphaFoldDB" id="A0A9W4UE23"/>
<dbReference type="InterPro" id="IPR007074">
    <property type="entry name" value="LicD/FKTN/FKRP_NTP_transf"/>
</dbReference>
<keyword evidence="2" id="KW-0812">Transmembrane</keyword>
<evidence type="ECO:0000313" key="7">
    <source>
        <dbReference type="EMBL" id="CAI6334703.1"/>
    </source>
</evidence>
<feature type="chain" id="PRO_5040994272" description="LicD/FKTN/FKRP nucleotidyltransferase domain-containing protein" evidence="5">
    <location>
        <begin position="22"/>
        <end position="374"/>
    </location>
</feature>
<accession>A0A9W4UE23</accession>
<dbReference type="PANTHER" id="PTHR15407">
    <property type="entry name" value="FUKUTIN-RELATED"/>
    <property type="match status" value="1"/>
</dbReference>
<keyword evidence="4" id="KW-0472">Membrane</keyword>
<keyword evidence="8" id="KW-1185">Reference proteome</keyword>
<dbReference type="Proteomes" id="UP001152607">
    <property type="component" value="Unassembled WGS sequence"/>
</dbReference>
<comment type="caution">
    <text evidence="7">The sequence shown here is derived from an EMBL/GenBank/DDBJ whole genome shotgun (WGS) entry which is preliminary data.</text>
</comment>
<evidence type="ECO:0000259" key="6">
    <source>
        <dbReference type="Pfam" id="PF04991"/>
    </source>
</evidence>
<evidence type="ECO:0000256" key="4">
    <source>
        <dbReference type="ARBA" id="ARBA00023136"/>
    </source>
</evidence>
<keyword evidence="3" id="KW-1133">Transmembrane helix</keyword>
<dbReference type="GO" id="GO:0016020">
    <property type="term" value="C:membrane"/>
    <property type="evidence" value="ECO:0007669"/>
    <property type="project" value="UniProtKB-SubCell"/>
</dbReference>
<evidence type="ECO:0000313" key="8">
    <source>
        <dbReference type="Proteomes" id="UP001152607"/>
    </source>
</evidence>
<dbReference type="GO" id="GO:0009100">
    <property type="term" value="P:glycoprotein metabolic process"/>
    <property type="evidence" value="ECO:0007669"/>
    <property type="project" value="UniProtKB-ARBA"/>
</dbReference>
<comment type="subcellular location">
    <subcellularLocation>
        <location evidence="1">Membrane</location>
        <topology evidence="1">Single-pass membrane protein</topology>
    </subcellularLocation>
</comment>
<dbReference type="EMBL" id="CAOQHR010000005">
    <property type="protein sequence ID" value="CAI6334703.1"/>
    <property type="molecule type" value="Genomic_DNA"/>
</dbReference>
<dbReference type="InterPro" id="IPR009644">
    <property type="entry name" value="FKTN/MNN4/W02B3.4-1"/>
</dbReference>
<proteinExistence type="predicted"/>
<keyword evidence="5" id="KW-0732">Signal</keyword>
<evidence type="ECO:0000256" key="5">
    <source>
        <dbReference type="SAM" id="SignalP"/>
    </source>
</evidence>
<evidence type="ECO:0000256" key="2">
    <source>
        <dbReference type="ARBA" id="ARBA00022692"/>
    </source>
</evidence>
<evidence type="ECO:0000256" key="3">
    <source>
        <dbReference type="ARBA" id="ARBA00022989"/>
    </source>
</evidence>
<feature type="signal peptide" evidence="5">
    <location>
        <begin position="1"/>
        <end position="21"/>
    </location>
</feature>
<dbReference type="PANTHER" id="PTHR15407:SF32">
    <property type="entry name" value="PROTEIN (MNN4), PUTATIVE (AFU_ORTHOLOGUE AFUA_1G03790)-RELATED"/>
    <property type="match status" value="1"/>
</dbReference>
<gene>
    <name evidence="7" type="ORF">PDIGIT_LOCUS7768</name>
</gene>